<proteinExistence type="predicted"/>
<keyword evidence="1" id="KW-1133">Transmembrane helix</keyword>
<feature type="transmembrane region" description="Helical" evidence="1">
    <location>
        <begin position="35"/>
        <end position="53"/>
    </location>
</feature>
<dbReference type="RefSeq" id="WP_171160271.1">
    <property type="nucleotide sequence ID" value="NZ_CP053073.1"/>
</dbReference>
<organism evidence="2 3">
    <name type="scientific">Usitatibacter palustris</name>
    <dbReference type="NCBI Taxonomy" id="2732487"/>
    <lineage>
        <taxon>Bacteria</taxon>
        <taxon>Pseudomonadati</taxon>
        <taxon>Pseudomonadota</taxon>
        <taxon>Betaproteobacteria</taxon>
        <taxon>Nitrosomonadales</taxon>
        <taxon>Usitatibacteraceae</taxon>
        <taxon>Usitatibacter</taxon>
    </lineage>
</organism>
<dbReference type="KEGG" id="upl:DSM104440_00356"/>
<protein>
    <recommendedName>
        <fullName evidence="4">DUF2842 domain-containing protein</fullName>
    </recommendedName>
</protein>
<sequence length="72" mass="8009">MKHPIAVAFAVAVVLTLALVGLAYAIYPAQQAPWPMALAMAAFPFIWFFAWLITNAMGWWRDTTKGAERDDP</sequence>
<evidence type="ECO:0000256" key="1">
    <source>
        <dbReference type="SAM" id="Phobius"/>
    </source>
</evidence>
<name>A0A6M4H2L4_9PROT</name>
<dbReference type="Proteomes" id="UP000503096">
    <property type="component" value="Chromosome"/>
</dbReference>
<dbReference type="EMBL" id="CP053073">
    <property type="protein sequence ID" value="QJR13572.1"/>
    <property type="molecule type" value="Genomic_DNA"/>
</dbReference>
<evidence type="ECO:0000313" key="2">
    <source>
        <dbReference type="EMBL" id="QJR13572.1"/>
    </source>
</evidence>
<evidence type="ECO:0008006" key="4">
    <source>
        <dbReference type="Google" id="ProtNLM"/>
    </source>
</evidence>
<dbReference type="InParanoid" id="A0A6M4H2L4"/>
<evidence type="ECO:0000313" key="3">
    <source>
        <dbReference type="Proteomes" id="UP000503096"/>
    </source>
</evidence>
<dbReference type="AlphaFoldDB" id="A0A6M4H2L4"/>
<accession>A0A6M4H2L4</accession>
<keyword evidence="3" id="KW-1185">Reference proteome</keyword>
<keyword evidence="1" id="KW-0812">Transmembrane</keyword>
<gene>
    <name evidence="2" type="ORF">DSM104440_00356</name>
</gene>
<keyword evidence="1" id="KW-0472">Membrane</keyword>
<reference evidence="2 3" key="1">
    <citation type="submission" date="2020-04" db="EMBL/GenBank/DDBJ databases">
        <title>Usitatibacter rugosus gen. nov., sp. nov. and Usitatibacter palustris sp. nov., novel members of Usitatibacteraceae fam. nov. within the order Nitrosomonadales isolated from soil.</title>
        <authorList>
            <person name="Huber K.J."/>
            <person name="Neumann-Schaal M."/>
            <person name="Geppert A."/>
            <person name="Luckner M."/>
            <person name="Wanner G."/>
            <person name="Overmann J."/>
        </authorList>
    </citation>
    <scope>NUCLEOTIDE SEQUENCE [LARGE SCALE GENOMIC DNA]</scope>
    <source>
        <strain evidence="2 3">Swamp67</strain>
    </source>
</reference>